<reference evidence="3" key="1">
    <citation type="journal article" date="2016" name="Genome Announc.">
        <title>Draft genome sequences of fungus Aspergillus calidoustus.</title>
        <authorList>
            <person name="Horn F."/>
            <person name="Linde J."/>
            <person name="Mattern D.J."/>
            <person name="Walther G."/>
            <person name="Guthke R."/>
            <person name="Scherlach K."/>
            <person name="Martin K."/>
            <person name="Brakhage A.A."/>
            <person name="Petzke L."/>
            <person name="Valiante V."/>
        </authorList>
    </citation>
    <scope>NUCLEOTIDE SEQUENCE [LARGE SCALE GENOMIC DNA]</scope>
    <source>
        <strain evidence="3">SF006504</strain>
    </source>
</reference>
<name>A0A0U4ZPQ9_ASPCI</name>
<keyword evidence="3" id="KW-1185">Reference proteome</keyword>
<dbReference type="OrthoDB" id="4664297at2759"/>
<feature type="compositionally biased region" description="Low complexity" evidence="1">
    <location>
        <begin position="315"/>
        <end position="327"/>
    </location>
</feature>
<dbReference type="Proteomes" id="UP000054771">
    <property type="component" value="Unassembled WGS sequence"/>
</dbReference>
<dbReference type="AlphaFoldDB" id="A0A0U4ZPQ9"/>
<evidence type="ECO:0000313" key="2">
    <source>
        <dbReference type="EMBL" id="CEL11317.1"/>
    </source>
</evidence>
<evidence type="ECO:0000256" key="1">
    <source>
        <dbReference type="SAM" id="MobiDB-lite"/>
    </source>
</evidence>
<dbReference type="EMBL" id="CDMC01000024">
    <property type="protein sequence ID" value="CEL11317.1"/>
    <property type="molecule type" value="Genomic_DNA"/>
</dbReference>
<sequence>MTDETSPAEYALTDEQKAHFLQHGYVRIPGCFTREKAAEWTRDVWVRLGYSPTDKSTWTKERINMPRHREESVRTFAPKAWAAICELCGGEDRVSEQSSTWGDGLIVNLGSSEWENQWPDPRELDNWHADGDFFVHFLDSPEQALLVIPLFSDIKPRGGGTMICPEAIPLIAKHLYAHPEGVSPLMGPRSEGPQPPDTALRFYISLIQQCTDFREMTGDIGDVVLMHPLMCHSASRNSLRIPRIITNPPVGLKEPFNFDREDPTQYSLVERKTLLALGKNRLQGWKITGERERIVPARMKGALEMKRQEEERLRQAQAQAQAARAPN</sequence>
<dbReference type="OMA" id="RPRFMAQ"/>
<protein>
    <recommendedName>
        <fullName evidence="4">Phytanoyl-CoA dioxygenase family protein</fullName>
    </recommendedName>
</protein>
<gene>
    <name evidence="2" type="ORF">ASPCAL14420</name>
</gene>
<proteinExistence type="predicted"/>
<feature type="region of interest" description="Disordered" evidence="1">
    <location>
        <begin position="307"/>
        <end position="327"/>
    </location>
</feature>
<evidence type="ECO:0000313" key="3">
    <source>
        <dbReference type="Proteomes" id="UP000054771"/>
    </source>
</evidence>
<evidence type="ECO:0008006" key="4">
    <source>
        <dbReference type="Google" id="ProtNLM"/>
    </source>
</evidence>
<dbReference type="SUPFAM" id="SSF51197">
    <property type="entry name" value="Clavaminate synthase-like"/>
    <property type="match status" value="1"/>
</dbReference>
<dbReference type="Gene3D" id="2.60.120.620">
    <property type="entry name" value="q2cbj1_9rhob like domain"/>
    <property type="match status" value="1"/>
</dbReference>
<organism evidence="2 3">
    <name type="scientific">Aspergillus calidoustus</name>
    <dbReference type="NCBI Taxonomy" id="454130"/>
    <lineage>
        <taxon>Eukaryota</taxon>
        <taxon>Fungi</taxon>
        <taxon>Dikarya</taxon>
        <taxon>Ascomycota</taxon>
        <taxon>Pezizomycotina</taxon>
        <taxon>Eurotiomycetes</taxon>
        <taxon>Eurotiomycetidae</taxon>
        <taxon>Eurotiales</taxon>
        <taxon>Aspergillaceae</taxon>
        <taxon>Aspergillus</taxon>
        <taxon>Aspergillus subgen. Nidulantes</taxon>
    </lineage>
</organism>
<accession>A0A0U4ZPQ9</accession>